<evidence type="ECO:0000256" key="1">
    <source>
        <dbReference type="ARBA" id="ARBA00004141"/>
    </source>
</evidence>
<protein>
    <submittedName>
        <fullName evidence="8">NINE protein</fullName>
    </submittedName>
</protein>
<feature type="compositionally biased region" description="Low complexity" evidence="5">
    <location>
        <begin position="51"/>
        <end position="86"/>
    </location>
</feature>
<accession>A0A931CQR5</accession>
<feature type="domain" description="TM2" evidence="7">
    <location>
        <begin position="100"/>
        <end position="144"/>
    </location>
</feature>
<dbReference type="RefSeq" id="WP_196397344.1">
    <property type="nucleotide sequence ID" value="NZ_JADNYM010000017.1"/>
</dbReference>
<feature type="transmembrane region" description="Helical" evidence="6">
    <location>
        <begin position="129"/>
        <end position="160"/>
    </location>
</feature>
<evidence type="ECO:0000256" key="4">
    <source>
        <dbReference type="ARBA" id="ARBA00023136"/>
    </source>
</evidence>
<dbReference type="InterPro" id="IPR007829">
    <property type="entry name" value="TM2"/>
</dbReference>
<name>A0A931CQR5_9MICC</name>
<proteinExistence type="predicted"/>
<feature type="region of interest" description="Disordered" evidence="5">
    <location>
        <begin position="1"/>
        <end position="86"/>
    </location>
</feature>
<sequence length="176" mass="19214">MSDNPQHGIPAESNEPAKNRPSENNPGYQSPDSPYPADFPYPDASTYSEAQPYPQQQYLQQPYGQQPSGQQSYGQQPYPEQYGQPGYGQPVYGQPGYVEQKSKVAAGLLGIFLGSLGIHNFYLGFTGKAIAQLLITVLSLGFLSWASAIWGIIEGILILTASEGFRRDARGVPLRD</sequence>
<gene>
    <name evidence="8" type="ORF">IV500_13545</name>
</gene>
<evidence type="ECO:0000313" key="9">
    <source>
        <dbReference type="Proteomes" id="UP000655366"/>
    </source>
</evidence>
<evidence type="ECO:0000256" key="6">
    <source>
        <dbReference type="SAM" id="Phobius"/>
    </source>
</evidence>
<dbReference type="AlphaFoldDB" id="A0A931CQR5"/>
<keyword evidence="9" id="KW-1185">Reference proteome</keyword>
<feature type="transmembrane region" description="Helical" evidence="6">
    <location>
        <begin position="104"/>
        <end position="123"/>
    </location>
</feature>
<evidence type="ECO:0000256" key="5">
    <source>
        <dbReference type="SAM" id="MobiDB-lite"/>
    </source>
</evidence>
<dbReference type="Pfam" id="PF05154">
    <property type="entry name" value="TM2"/>
    <property type="match status" value="1"/>
</dbReference>
<comment type="subcellular location">
    <subcellularLocation>
        <location evidence="1">Membrane</location>
        <topology evidence="1">Multi-pass membrane protein</topology>
    </subcellularLocation>
</comment>
<evidence type="ECO:0000259" key="7">
    <source>
        <dbReference type="Pfam" id="PF05154"/>
    </source>
</evidence>
<comment type="caution">
    <text evidence="8">The sequence shown here is derived from an EMBL/GenBank/DDBJ whole genome shotgun (WGS) entry which is preliminary data.</text>
</comment>
<organism evidence="8 9">
    <name type="scientific">Arthrobacter terrae</name>
    <dbReference type="NCBI Taxonomy" id="2935737"/>
    <lineage>
        <taxon>Bacteria</taxon>
        <taxon>Bacillati</taxon>
        <taxon>Actinomycetota</taxon>
        <taxon>Actinomycetes</taxon>
        <taxon>Micrococcales</taxon>
        <taxon>Micrococcaceae</taxon>
        <taxon>Arthrobacter</taxon>
    </lineage>
</organism>
<reference evidence="8 9" key="1">
    <citation type="submission" date="2020-11" db="EMBL/GenBank/DDBJ databases">
        <title>Arthrobacter antarcticus sp. nov., isolated from Antarctic Soil.</title>
        <authorList>
            <person name="Li J."/>
        </authorList>
    </citation>
    <scope>NUCLEOTIDE SEQUENCE [LARGE SCALE GENOMIC DNA]</scope>
    <source>
        <strain evidence="8 9">Z1-20</strain>
    </source>
</reference>
<dbReference type="Proteomes" id="UP000655366">
    <property type="component" value="Unassembled WGS sequence"/>
</dbReference>
<feature type="compositionally biased region" description="Polar residues" evidence="5">
    <location>
        <begin position="22"/>
        <end position="32"/>
    </location>
</feature>
<dbReference type="EMBL" id="JADNYM010000017">
    <property type="protein sequence ID" value="MBG0740406.1"/>
    <property type="molecule type" value="Genomic_DNA"/>
</dbReference>
<evidence type="ECO:0000256" key="2">
    <source>
        <dbReference type="ARBA" id="ARBA00022692"/>
    </source>
</evidence>
<keyword evidence="4 6" id="KW-0472">Membrane</keyword>
<keyword evidence="3 6" id="KW-1133">Transmembrane helix</keyword>
<keyword evidence="2 6" id="KW-0812">Transmembrane</keyword>
<evidence type="ECO:0000256" key="3">
    <source>
        <dbReference type="ARBA" id="ARBA00022989"/>
    </source>
</evidence>
<dbReference type="GO" id="GO:0016020">
    <property type="term" value="C:membrane"/>
    <property type="evidence" value="ECO:0007669"/>
    <property type="project" value="UniProtKB-SubCell"/>
</dbReference>
<evidence type="ECO:0000313" key="8">
    <source>
        <dbReference type="EMBL" id="MBG0740406.1"/>
    </source>
</evidence>